<dbReference type="PATRIC" id="fig|1246626.3.peg.1111"/>
<keyword evidence="5 6" id="KW-0472">Membrane</keyword>
<keyword evidence="2" id="KW-1003">Cell membrane</keyword>
<dbReference type="Proteomes" id="UP000027142">
    <property type="component" value="Chromosome"/>
</dbReference>
<dbReference type="HOGENOM" id="CLU_113736_3_2_9"/>
<feature type="transmembrane region" description="Helical" evidence="6">
    <location>
        <begin position="27"/>
        <end position="45"/>
    </location>
</feature>
<feature type="transmembrane region" description="Helical" evidence="6">
    <location>
        <begin position="57"/>
        <end position="77"/>
    </location>
</feature>
<dbReference type="AlphaFoldDB" id="A0A060LV96"/>
<evidence type="ECO:0000256" key="1">
    <source>
        <dbReference type="ARBA" id="ARBA00004651"/>
    </source>
</evidence>
<proteinExistence type="predicted"/>
<keyword evidence="8" id="KW-1185">Reference proteome</keyword>
<evidence type="ECO:0000313" key="7">
    <source>
        <dbReference type="EMBL" id="AIC93710.1"/>
    </source>
</evidence>
<dbReference type="KEGG" id="ble:BleG1_1107"/>
<dbReference type="STRING" id="1246626.BleG1_1107"/>
<name>A0A060LV96_9BACI</name>
<evidence type="ECO:0000256" key="2">
    <source>
        <dbReference type="ARBA" id="ARBA00022475"/>
    </source>
</evidence>
<dbReference type="RefSeq" id="WP_038478139.1">
    <property type="nucleotide sequence ID" value="NZ_CP003923.1"/>
</dbReference>
<organism evidence="7 8">
    <name type="scientific">Shouchella lehensis G1</name>
    <dbReference type="NCBI Taxonomy" id="1246626"/>
    <lineage>
        <taxon>Bacteria</taxon>
        <taxon>Bacillati</taxon>
        <taxon>Bacillota</taxon>
        <taxon>Bacilli</taxon>
        <taxon>Bacillales</taxon>
        <taxon>Bacillaceae</taxon>
        <taxon>Shouchella</taxon>
    </lineage>
</organism>
<dbReference type="EMBL" id="CP003923">
    <property type="protein sequence ID" value="AIC93710.1"/>
    <property type="molecule type" value="Genomic_DNA"/>
</dbReference>
<reference evidence="7 8" key="1">
    <citation type="journal article" date="2014" name="Gene">
        <title>A comparative genomic analysis of the alkalitolerant soil bacterium Bacillus lehensis G1.</title>
        <authorList>
            <person name="Noor Y.M."/>
            <person name="Samsulrizal N.H."/>
            <person name="Jema'on N.A."/>
            <person name="Low K.O."/>
            <person name="Ramli A.N."/>
            <person name="Alias N.I."/>
            <person name="Damis S.I."/>
            <person name="Fuzi S.F."/>
            <person name="Isa M.N."/>
            <person name="Murad A.M."/>
            <person name="Raih M.F."/>
            <person name="Bakar F.D."/>
            <person name="Najimudin N."/>
            <person name="Mahadi N.M."/>
            <person name="Illias R.M."/>
        </authorList>
    </citation>
    <scope>NUCLEOTIDE SEQUENCE [LARGE SCALE GENOMIC DNA]</scope>
    <source>
        <strain evidence="7 8">G1</strain>
    </source>
</reference>
<dbReference type="eggNOG" id="COG1380">
    <property type="taxonomic scope" value="Bacteria"/>
</dbReference>
<gene>
    <name evidence="7" type="ORF">BleG1_1107</name>
</gene>
<evidence type="ECO:0000313" key="8">
    <source>
        <dbReference type="Proteomes" id="UP000027142"/>
    </source>
</evidence>
<dbReference type="PANTHER" id="PTHR33931">
    <property type="entry name" value="HOLIN-LIKE PROTEIN CIDA-RELATED"/>
    <property type="match status" value="1"/>
</dbReference>
<dbReference type="NCBIfam" id="NF002460">
    <property type="entry name" value="PRK01658.1"/>
    <property type="match status" value="1"/>
</dbReference>
<dbReference type="GO" id="GO:0005886">
    <property type="term" value="C:plasma membrane"/>
    <property type="evidence" value="ECO:0007669"/>
    <property type="project" value="UniProtKB-SubCell"/>
</dbReference>
<keyword evidence="3 6" id="KW-0812">Transmembrane</keyword>
<evidence type="ECO:0000256" key="5">
    <source>
        <dbReference type="ARBA" id="ARBA00023136"/>
    </source>
</evidence>
<evidence type="ECO:0000256" key="6">
    <source>
        <dbReference type="SAM" id="Phobius"/>
    </source>
</evidence>
<protein>
    <recommendedName>
        <fullName evidence="9">Holin-like protein</fullName>
    </recommendedName>
</protein>
<sequence>MKIIQLLLQVLFLYGLSVIGDFLSRWLNLTIPGSIIGFLLLLLLLSTKIIPESWVETGATALLFVLPLLFIPFNLGVMQYPELLSTTGFLLFLSVIVSTLLSMIGIGHFCQWYERNRGEWDG</sequence>
<keyword evidence="4 6" id="KW-1133">Transmembrane helix</keyword>
<feature type="transmembrane region" description="Helical" evidence="6">
    <location>
        <begin position="89"/>
        <end position="110"/>
    </location>
</feature>
<comment type="subcellular location">
    <subcellularLocation>
        <location evidence="1">Cell membrane</location>
        <topology evidence="1">Multi-pass membrane protein</topology>
    </subcellularLocation>
</comment>
<dbReference type="Pfam" id="PF03788">
    <property type="entry name" value="LrgA"/>
    <property type="match status" value="1"/>
</dbReference>
<dbReference type="PANTHER" id="PTHR33931:SF2">
    <property type="entry name" value="HOLIN-LIKE PROTEIN CIDA"/>
    <property type="match status" value="1"/>
</dbReference>
<accession>A0A060LV96</accession>
<evidence type="ECO:0000256" key="3">
    <source>
        <dbReference type="ARBA" id="ARBA00022692"/>
    </source>
</evidence>
<dbReference type="InterPro" id="IPR005538">
    <property type="entry name" value="LrgA/CidA"/>
</dbReference>
<evidence type="ECO:0008006" key="9">
    <source>
        <dbReference type="Google" id="ProtNLM"/>
    </source>
</evidence>
<evidence type="ECO:0000256" key="4">
    <source>
        <dbReference type="ARBA" id="ARBA00022989"/>
    </source>
</evidence>